<dbReference type="GO" id="GO:0016209">
    <property type="term" value="F:antioxidant activity"/>
    <property type="evidence" value="ECO:0007669"/>
    <property type="project" value="InterPro"/>
</dbReference>
<organism evidence="2">
    <name type="scientific">marine sediment metagenome</name>
    <dbReference type="NCBI Taxonomy" id="412755"/>
    <lineage>
        <taxon>unclassified sequences</taxon>
        <taxon>metagenomes</taxon>
        <taxon>ecological metagenomes</taxon>
    </lineage>
</organism>
<evidence type="ECO:0000259" key="1">
    <source>
        <dbReference type="Pfam" id="PF00578"/>
    </source>
</evidence>
<dbReference type="EMBL" id="LAZR01009066">
    <property type="protein sequence ID" value="KKM74891.1"/>
    <property type="molecule type" value="Genomic_DNA"/>
</dbReference>
<gene>
    <name evidence="2" type="ORF">LCGC14_1395750</name>
</gene>
<evidence type="ECO:0000313" key="2">
    <source>
        <dbReference type="EMBL" id="KKM74891.1"/>
    </source>
</evidence>
<dbReference type="Pfam" id="PF00578">
    <property type="entry name" value="AhpC-TSA"/>
    <property type="match status" value="1"/>
</dbReference>
<sequence>MTENLPKLKELNVKLISIAIDLPDKLIKMKYKNNFKIQFITDRAGRLSKVYNVFLDRKSAVHDGLQISHAIPSKFLINREGNIIWQYIGAKEDRPSIELIIEAIKNHL</sequence>
<dbReference type="SUPFAM" id="SSF52833">
    <property type="entry name" value="Thioredoxin-like"/>
    <property type="match status" value="1"/>
</dbReference>
<dbReference type="InterPro" id="IPR000866">
    <property type="entry name" value="AhpC/TSA"/>
</dbReference>
<proteinExistence type="predicted"/>
<dbReference type="AlphaFoldDB" id="A0A0F9KJJ1"/>
<comment type="caution">
    <text evidence="2">The sequence shown here is derived from an EMBL/GenBank/DDBJ whole genome shotgun (WGS) entry which is preliminary data.</text>
</comment>
<dbReference type="Gene3D" id="3.40.30.10">
    <property type="entry name" value="Glutaredoxin"/>
    <property type="match status" value="1"/>
</dbReference>
<accession>A0A0F9KJJ1</accession>
<name>A0A0F9KJJ1_9ZZZZ</name>
<dbReference type="InterPro" id="IPR036249">
    <property type="entry name" value="Thioredoxin-like_sf"/>
</dbReference>
<dbReference type="GO" id="GO:0016491">
    <property type="term" value="F:oxidoreductase activity"/>
    <property type="evidence" value="ECO:0007669"/>
    <property type="project" value="InterPro"/>
</dbReference>
<protein>
    <recommendedName>
        <fullName evidence="1">Alkyl hydroperoxide reductase subunit C/ Thiol specific antioxidant domain-containing protein</fullName>
    </recommendedName>
</protein>
<reference evidence="2" key="1">
    <citation type="journal article" date="2015" name="Nature">
        <title>Complex archaea that bridge the gap between prokaryotes and eukaryotes.</title>
        <authorList>
            <person name="Spang A."/>
            <person name="Saw J.H."/>
            <person name="Jorgensen S.L."/>
            <person name="Zaremba-Niedzwiedzka K."/>
            <person name="Martijn J."/>
            <person name="Lind A.E."/>
            <person name="van Eijk R."/>
            <person name="Schleper C."/>
            <person name="Guy L."/>
            <person name="Ettema T.J."/>
        </authorList>
    </citation>
    <scope>NUCLEOTIDE SEQUENCE</scope>
</reference>
<feature type="domain" description="Alkyl hydroperoxide reductase subunit C/ Thiol specific antioxidant" evidence="1">
    <location>
        <begin position="1"/>
        <end position="85"/>
    </location>
</feature>